<sequence>MHLSLPENRLPAALAGWILVREDDLTYLELGKIEKKGWELWGRERARRKAGGYFSKRTEGEKPFLLSLCCPRRTNLIQHSESTEPAAREVVRSMAKGEASDVTAATPATSTVVEELPKTIVRRVVKDKLFQLSSASSKKAKSGEVGDEEMMLHKDALIAFSESARIFIHYLSATANDICKESKRQTINAEDVFKALDDMEFTEFIQPLRDSLEAASASRVLRASHDGSSIARCFASFEAVEFKVIT</sequence>
<keyword evidence="5" id="KW-1185">Reference proteome</keyword>
<feature type="domain" description="Transcription factor CBF/NF-Y/archaeal histone" evidence="3">
    <location>
        <begin position="152"/>
        <end position="196"/>
    </location>
</feature>
<dbReference type="AlphaFoldDB" id="A0ABD0V955"/>
<comment type="caution">
    <text evidence="4">The sequence shown here is derived from an EMBL/GenBank/DDBJ whole genome shotgun (WGS) entry which is preliminary data.</text>
</comment>
<dbReference type="InterPro" id="IPR009072">
    <property type="entry name" value="Histone-fold"/>
</dbReference>
<dbReference type="Proteomes" id="UP001552299">
    <property type="component" value="Unassembled WGS sequence"/>
</dbReference>
<name>A0ABD0V955_DENTH</name>
<comment type="subcellular location">
    <subcellularLocation>
        <location evidence="1">Nucleus</location>
    </subcellularLocation>
</comment>
<dbReference type="PANTHER" id="PTHR46172">
    <property type="entry name" value="DNA POLYMERASE EPSILON SUBUNIT 3"/>
    <property type="match status" value="1"/>
</dbReference>
<protein>
    <recommendedName>
        <fullName evidence="3">Transcription factor CBF/NF-Y/archaeal histone domain-containing protein</fullName>
    </recommendedName>
</protein>
<proteinExistence type="predicted"/>
<accession>A0ABD0V955</accession>
<evidence type="ECO:0000313" key="4">
    <source>
        <dbReference type="EMBL" id="KAL0921143.1"/>
    </source>
</evidence>
<dbReference type="InterPro" id="IPR051377">
    <property type="entry name" value="DNA_Pol-Epsilon_Subunit"/>
</dbReference>
<keyword evidence="2" id="KW-0539">Nucleus</keyword>
<organism evidence="4 5">
    <name type="scientific">Dendrobium thyrsiflorum</name>
    <name type="common">Pinecone-like raceme dendrobium</name>
    <name type="synonym">Orchid</name>
    <dbReference type="NCBI Taxonomy" id="117978"/>
    <lineage>
        <taxon>Eukaryota</taxon>
        <taxon>Viridiplantae</taxon>
        <taxon>Streptophyta</taxon>
        <taxon>Embryophyta</taxon>
        <taxon>Tracheophyta</taxon>
        <taxon>Spermatophyta</taxon>
        <taxon>Magnoliopsida</taxon>
        <taxon>Liliopsida</taxon>
        <taxon>Asparagales</taxon>
        <taxon>Orchidaceae</taxon>
        <taxon>Epidendroideae</taxon>
        <taxon>Malaxideae</taxon>
        <taxon>Dendrobiinae</taxon>
        <taxon>Dendrobium</taxon>
    </lineage>
</organism>
<evidence type="ECO:0000313" key="5">
    <source>
        <dbReference type="Proteomes" id="UP001552299"/>
    </source>
</evidence>
<dbReference type="Gene3D" id="1.10.20.10">
    <property type="entry name" value="Histone, subunit A"/>
    <property type="match status" value="1"/>
</dbReference>
<evidence type="ECO:0000256" key="1">
    <source>
        <dbReference type="ARBA" id="ARBA00004123"/>
    </source>
</evidence>
<dbReference type="GO" id="GO:0005634">
    <property type="term" value="C:nucleus"/>
    <property type="evidence" value="ECO:0007669"/>
    <property type="project" value="UniProtKB-SubCell"/>
</dbReference>
<dbReference type="InterPro" id="IPR003958">
    <property type="entry name" value="CBFA_NFYB_domain"/>
</dbReference>
<dbReference type="SUPFAM" id="SSF47113">
    <property type="entry name" value="Histone-fold"/>
    <property type="match status" value="1"/>
</dbReference>
<evidence type="ECO:0000259" key="3">
    <source>
        <dbReference type="Pfam" id="PF00808"/>
    </source>
</evidence>
<dbReference type="Pfam" id="PF00808">
    <property type="entry name" value="CBFD_NFYB_HMF"/>
    <property type="match status" value="1"/>
</dbReference>
<dbReference type="EMBL" id="JANQDX010000007">
    <property type="protein sequence ID" value="KAL0921143.1"/>
    <property type="molecule type" value="Genomic_DNA"/>
</dbReference>
<gene>
    <name evidence="4" type="ORF">M5K25_008187</name>
</gene>
<evidence type="ECO:0000256" key="2">
    <source>
        <dbReference type="ARBA" id="ARBA00023242"/>
    </source>
</evidence>
<reference evidence="4 5" key="1">
    <citation type="journal article" date="2024" name="Plant Biotechnol. J.">
        <title>Dendrobium thyrsiflorum genome and its molecular insights into genes involved in important horticultural traits.</title>
        <authorList>
            <person name="Chen B."/>
            <person name="Wang J.Y."/>
            <person name="Zheng P.J."/>
            <person name="Li K.L."/>
            <person name="Liang Y.M."/>
            <person name="Chen X.F."/>
            <person name="Zhang C."/>
            <person name="Zhao X."/>
            <person name="He X."/>
            <person name="Zhang G.Q."/>
            <person name="Liu Z.J."/>
            <person name="Xu Q."/>
        </authorList>
    </citation>
    <scope>NUCLEOTIDE SEQUENCE [LARGE SCALE GENOMIC DNA]</scope>
    <source>
        <strain evidence="4">GZMU011</strain>
    </source>
</reference>
<dbReference type="PANTHER" id="PTHR46172:SF1">
    <property type="entry name" value="DNA POLYMERASE EPSILON SUBUNIT 3"/>
    <property type="match status" value="1"/>
</dbReference>
<dbReference type="CDD" id="cd22928">
    <property type="entry name" value="HFD_POLE3_DPB4"/>
    <property type="match status" value="1"/>
</dbReference>